<dbReference type="RefSeq" id="WP_220230918.1">
    <property type="nucleotide sequence ID" value="NZ_JAICBX010000005.1"/>
</dbReference>
<evidence type="ECO:0000313" key="4">
    <source>
        <dbReference type="Proteomes" id="UP001196509"/>
    </source>
</evidence>
<feature type="compositionally biased region" description="Polar residues" evidence="1">
    <location>
        <begin position="99"/>
        <end position="111"/>
    </location>
</feature>
<evidence type="ECO:0000256" key="2">
    <source>
        <dbReference type="SAM" id="SignalP"/>
    </source>
</evidence>
<dbReference type="Proteomes" id="UP001196509">
    <property type="component" value="Unassembled WGS sequence"/>
</dbReference>
<gene>
    <name evidence="3" type="ORF">K1W69_23630</name>
</gene>
<dbReference type="AlphaFoldDB" id="A0AAE3D1Y5"/>
<proteinExistence type="predicted"/>
<protein>
    <recommendedName>
        <fullName evidence="5">Cytochrome c domain-containing protein</fullName>
    </recommendedName>
</protein>
<keyword evidence="4" id="KW-1185">Reference proteome</keyword>
<keyword evidence="2" id="KW-0732">Signal</keyword>
<feature type="chain" id="PRO_5041967882" description="Cytochrome c domain-containing protein" evidence="2">
    <location>
        <begin position="21"/>
        <end position="174"/>
    </location>
</feature>
<evidence type="ECO:0000313" key="3">
    <source>
        <dbReference type="EMBL" id="MBW8640205.1"/>
    </source>
</evidence>
<accession>A0AAE3D1Y5</accession>
<evidence type="ECO:0000256" key="1">
    <source>
        <dbReference type="SAM" id="MobiDB-lite"/>
    </source>
</evidence>
<feature type="region of interest" description="Disordered" evidence="1">
    <location>
        <begin position="46"/>
        <end position="174"/>
    </location>
</feature>
<name>A0AAE3D1Y5_9HYPH</name>
<feature type="signal peptide" evidence="2">
    <location>
        <begin position="1"/>
        <end position="20"/>
    </location>
</feature>
<sequence length="174" mass="18365">MRRLAPILIPMLLAPAAAMAQKSIIEIKSPEIQAGAILEFHCKSCTSDEEDKDGSQPAVQVTETSVDGDRKAVQVDNMMGGSPVRTFRDLDDNEPPVVVQNTQENEGSAVTFSGGGDFGVEEVGPSSGEAVDEGSRTSSVNMENAEHDNVDGPSNSGPEILDLRPGTTVVPQDQ</sequence>
<evidence type="ECO:0008006" key="5">
    <source>
        <dbReference type="Google" id="ProtNLM"/>
    </source>
</evidence>
<reference evidence="3" key="1">
    <citation type="submission" date="2021-08" db="EMBL/GenBank/DDBJ databases">
        <title>Hoeflea bacterium WL0058 sp. nov., isolated from the sediment.</title>
        <authorList>
            <person name="Wang L."/>
            <person name="Zhang D."/>
        </authorList>
    </citation>
    <scope>NUCLEOTIDE SEQUENCE</scope>
    <source>
        <strain evidence="3">WL0058</strain>
    </source>
</reference>
<comment type="caution">
    <text evidence="3">The sequence shown here is derived from an EMBL/GenBank/DDBJ whole genome shotgun (WGS) entry which is preliminary data.</text>
</comment>
<dbReference type="EMBL" id="JAICBX010000005">
    <property type="protein sequence ID" value="MBW8640205.1"/>
    <property type="molecule type" value="Genomic_DNA"/>
</dbReference>
<organism evidence="3 4">
    <name type="scientific">Flavimaribacter sediminis</name>
    <dbReference type="NCBI Taxonomy" id="2865987"/>
    <lineage>
        <taxon>Bacteria</taxon>
        <taxon>Pseudomonadati</taxon>
        <taxon>Pseudomonadota</taxon>
        <taxon>Alphaproteobacteria</taxon>
        <taxon>Hyphomicrobiales</taxon>
        <taxon>Rhizobiaceae</taxon>
        <taxon>Flavimaribacter</taxon>
    </lineage>
</organism>